<keyword evidence="7" id="KW-0067">ATP-binding</keyword>
<evidence type="ECO:0000256" key="1">
    <source>
        <dbReference type="ARBA" id="ARBA00000085"/>
    </source>
</evidence>
<dbReference type="Gene3D" id="1.20.5.1930">
    <property type="match status" value="1"/>
</dbReference>
<organism evidence="11 12">
    <name type="scientific">Tessaracoccus oleiagri</name>
    <dbReference type="NCBI Taxonomy" id="686624"/>
    <lineage>
        <taxon>Bacteria</taxon>
        <taxon>Bacillati</taxon>
        <taxon>Actinomycetota</taxon>
        <taxon>Actinomycetes</taxon>
        <taxon>Propionibacteriales</taxon>
        <taxon>Propionibacteriaceae</taxon>
        <taxon>Tessaracoccus</taxon>
    </lineage>
</organism>
<dbReference type="InterPro" id="IPR050482">
    <property type="entry name" value="Sensor_HK_TwoCompSys"/>
</dbReference>
<feature type="domain" description="Signal transduction histidine kinase subgroup 3 dimerisation and phosphoacceptor" evidence="10">
    <location>
        <begin position="157"/>
        <end position="215"/>
    </location>
</feature>
<accession>A0A1G9KW34</accession>
<dbReference type="PANTHER" id="PTHR24421">
    <property type="entry name" value="NITRATE/NITRITE SENSOR PROTEIN NARX-RELATED"/>
    <property type="match status" value="1"/>
</dbReference>
<evidence type="ECO:0000256" key="9">
    <source>
        <dbReference type="SAM" id="Phobius"/>
    </source>
</evidence>
<feature type="transmembrane region" description="Helical" evidence="9">
    <location>
        <begin position="95"/>
        <end position="115"/>
    </location>
</feature>
<dbReference type="EMBL" id="FNGP01000003">
    <property type="protein sequence ID" value="SDL53733.1"/>
    <property type="molecule type" value="Genomic_DNA"/>
</dbReference>
<keyword evidence="3" id="KW-0597">Phosphoprotein</keyword>
<evidence type="ECO:0000256" key="2">
    <source>
        <dbReference type="ARBA" id="ARBA00012438"/>
    </source>
</evidence>
<evidence type="ECO:0000313" key="11">
    <source>
        <dbReference type="EMBL" id="SDL53733.1"/>
    </source>
</evidence>
<protein>
    <recommendedName>
        <fullName evidence="2">histidine kinase</fullName>
        <ecNumber evidence="2">2.7.13.3</ecNumber>
    </recommendedName>
</protein>
<keyword evidence="9" id="KW-0812">Transmembrane</keyword>
<evidence type="ECO:0000256" key="7">
    <source>
        <dbReference type="ARBA" id="ARBA00022840"/>
    </source>
</evidence>
<dbReference type="InterPro" id="IPR036890">
    <property type="entry name" value="HATPase_C_sf"/>
</dbReference>
<name>A0A1G9KW34_9ACTN</name>
<evidence type="ECO:0000256" key="4">
    <source>
        <dbReference type="ARBA" id="ARBA00022679"/>
    </source>
</evidence>
<evidence type="ECO:0000313" key="12">
    <source>
        <dbReference type="Proteomes" id="UP000199475"/>
    </source>
</evidence>
<feature type="transmembrane region" description="Helical" evidence="9">
    <location>
        <begin position="73"/>
        <end position="88"/>
    </location>
</feature>
<comment type="catalytic activity">
    <reaction evidence="1">
        <text>ATP + protein L-histidine = ADP + protein N-phospho-L-histidine.</text>
        <dbReference type="EC" id="2.7.13.3"/>
    </reaction>
</comment>
<dbReference type="SUPFAM" id="SSF55874">
    <property type="entry name" value="ATPase domain of HSP90 chaperone/DNA topoisomerase II/histidine kinase"/>
    <property type="match status" value="1"/>
</dbReference>
<keyword evidence="8" id="KW-0902">Two-component regulatory system</keyword>
<keyword evidence="12" id="KW-1185">Reference proteome</keyword>
<feature type="transmembrane region" description="Helical" evidence="9">
    <location>
        <begin position="121"/>
        <end position="147"/>
    </location>
</feature>
<sequence length="353" mass="37830">MFQGGGAEISLGLLWLSAWLPEVGSRDFHPLAFLLDVAAFGAVVVTTRHRRWGLAMMLAALLCSLLLDPATYGVIGVLSFIAVIAVLRDRELRMAAAHTVMTVIVGASVSFRLGLGPVDALFPWLLGAGIAWAIGLSFNGQAQLAALKEREKHHRARLELAWDLHDFVARDLTIISMRIEAAKRRGGATVEELEQIAQHSRSAAQFLRDTAGQLGSGSSRVLSIHTALAEGAKELATMGRGLVVEGSAPKPEYLGDAVGGRILREAIHNASKHGAGDVRVTFDENASRFCMEVANIVVNTTSVQRGPSLGLGAMRQRAAMLGGEVSTKRRGAEWITRISLPKQQLAPGEGEHQ</sequence>
<evidence type="ECO:0000256" key="5">
    <source>
        <dbReference type="ARBA" id="ARBA00022741"/>
    </source>
</evidence>
<dbReference type="Gene3D" id="3.30.565.10">
    <property type="entry name" value="Histidine kinase-like ATPase, C-terminal domain"/>
    <property type="match status" value="1"/>
</dbReference>
<evidence type="ECO:0000256" key="8">
    <source>
        <dbReference type="ARBA" id="ARBA00023012"/>
    </source>
</evidence>
<dbReference type="STRING" id="686624.SAMN04488242_1851"/>
<keyword evidence="4" id="KW-0808">Transferase</keyword>
<reference evidence="11 12" key="1">
    <citation type="submission" date="2016-10" db="EMBL/GenBank/DDBJ databases">
        <authorList>
            <person name="de Groot N.N."/>
        </authorList>
    </citation>
    <scope>NUCLEOTIDE SEQUENCE [LARGE SCALE GENOMIC DNA]</scope>
    <source>
        <strain evidence="11 12">CGMCC 1.9159</strain>
    </source>
</reference>
<dbReference type="GO" id="GO:0005524">
    <property type="term" value="F:ATP binding"/>
    <property type="evidence" value="ECO:0007669"/>
    <property type="project" value="UniProtKB-KW"/>
</dbReference>
<dbReference type="InterPro" id="IPR011712">
    <property type="entry name" value="Sig_transdc_His_kin_sub3_dim/P"/>
</dbReference>
<keyword evidence="9" id="KW-1133">Transmembrane helix</keyword>
<dbReference type="GO" id="GO:0000155">
    <property type="term" value="F:phosphorelay sensor kinase activity"/>
    <property type="evidence" value="ECO:0007669"/>
    <property type="project" value="InterPro"/>
</dbReference>
<gene>
    <name evidence="11" type="ORF">SAMN04488242_1851</name>
</gene>
<dbReference type="PANTHER" id="PTHR24421:SF10">
    <property type="entry name" value="NITRATE_NITRITE SENSOR PROTEIN NARQ"/>
    <property type="match status" value="1"/>
</dbReference>
<dbReference type="EC" id="2.7.13.3" evidence="2"/>
<proteinExistence type="predicted"/>
<dbReference type="GO" id="GO:0046983">
    <property type="term" value="F:protein dimerization activity"/>
    <property type="evidence" value="ECO:0007669"/>
    <property type="project" value="InterPro"/>
</dbReference>
<evidence type="ECO:0000259" key="10">
    <source>
        <dbReference type="Pfam" id="PF07730"/>
    </source>
</evidence>
<dbReference type="GO" id="GO:0016020">
    <property type="term" value="C:membrane"/>
    <property type="evidence" value="ECO:0007669"/>
    <property type="project" value="InterPro"/>
</dbReference>
<evidence type="ECO:0000256" key="3">
    <source>
        <dbReference type="ARBA" id="ARBA00022553"/>
    </source>
</evidence>
<dbReference type="Pfam" id="PF07730">
    <property type="entry name" value="HisKA_3"/>
    <property type="match status" value="1"/>
</dbReference>
<evidence type="ECO:0000256" key="6">
    <source>
        <dbReference type="ARBA" id="ARBA00022777"/>
    </source>
</evidence>
<dbReference type="Proteomes" id="UP000199475">
    <property type="component" value="Unassembled WGS sequence"/>
</dbReference>
<dbReference type="AlphaFoldDB" id="A0A1G9KW34"/>
<keyword evidence="6 11" id="KW-0418">Kinase</keyword>
<keyword evidence="9" id="KW-0472">Membrane</keyword>
<keyword evidence="5" id="KW-0547">Nucleotide-binding</keyword>